<comment type="caution">
    <text evidence="2">The sequence shown here is derived from an EMBL/GenBank/DDBJ whole genome shotgun (WGS) entry which is preliminary data.</text>
</comment>
<feature type="transmembrane region" description="Helical" evidence="1">
    <location>
        <begin position="169"/>
        <end position="189"/>
    </location>
</feature>
<feature type="transmembrane region" description="Helical" evidence="1">
    <location>
        <begin position="83"/>
        <end position="101"/>
    </location>
</feature>
<evidence type="ECO:0000313" key="3">
    <source>
        <dbReference type="Proteomes" id="UP000192801"/>
    </source>
</evidence>
<feature type="transmembrane region" description="Helical" evidence="1">
    <location>
        <begin position="113"/>
        <end position="130"/>
    </location>
</feature>
<feature type="transmembrane region" description="Helical" evidence="1">
    <location>
        <begin position="209"/>
        <end position="227"/>
    </location>
</feature>
<dbReference type="PANTHER" id="PTHR40761:SF1">
    <property type="entry name" value="CONSERVED INTEGRAL MEMBRANE ALANINE VALINE AND LEUCINE RICH PROTEIN-RELATED"/>
    <property type="match status" value="1"/>
</dbReference>
<feature type="transmembrane region" description="Helical" evidence="1">
    <location>
        <begin position="265"/>
        <end position="284"/>
    </location>
</feature>
<name>A0A1X0DJP9_9MYCO</name>
<dbReference type="OrthoDB" id="4761185at2"/>
<gene>
    <name evidence="2" type="ORF">BST26_04800</name>
</gene>
<evidence type="ECO:0000313" key="2">
    <source>
        <dbReference type="EMBL" id="ORA72634.1"/>
    </source>
</evidence>
<dbReference type="Proteomes" id="UP000192801">
    <property type="component" value="Unassembled WGS sequence"/>
</dbReference>
<keyword evidence="1" id="KW-0812">Transmembrane</keyword>
<feature type="transmembrane region" description="Helical" evidence="1">
    <location>
        <begin position="12"/>
        <end position="31"/>
    </location>
</feature>
<keyword evidence="1" id="KW-0472">Membrane</keyword>
<accession>A0A1X0DJP9</accession>
<keyword evidence="3" id="KW-1185">Reference proteome</keyword>
<feature type="transmembrane region" description="Helical" evidence="1">
    <location>
        <begin position="142"/>
        <end position="162"/>
    </location>
</feature>
<organism evidence="2 3">
    <name type="scientific">Mycolicibacterium insubricum</name>
    <dbReference type="NCBI Taxonomy" id="444597"/>
    <lineage>
        <taxon>Bacteria</taxon>
        <taxon>Bacillati</taxon>
        <taxon>Actinomycetota</taxon>
        <taxon>Actinomycetes</taxon>
        <taxon>Mycobacteriales</taxon>
        <taxon>Mycobacteriaceae</taxon>
        <taxon>Mycolicibacterium</taxon>
    </lineage>
</organism>
<protein>
    <submittedName>
        <fullName evidence="2">Uncharacterized protein</fullName>
    </submittedName>
</protein>
<feature type="transmembrane region" description="Helical" evidence="1">
    <location>
        <begin position="239"/>
        <end position="259"/>
    </location>
</feature>
<dbReference type="RefSeq" id="WP_083029685.1">
    <property type="nucleotide sequence ID" value="NZ_AP022618.1"/>
</dbReference>
<dbReference type="PANTHER" id="PTHR40761">
    <property type="entry name" value="CONSERVED INTEGRAL MEMBRANE ALANINE VALINE AND LEUCINE RICH PROTEIN-RELATED"/>
    <property type="match status" value="1"/>
</dbReference>
<dbReference type="AlphaFoldDB" id="A0A1X0DJP9"/>
<keyword evidence="1" id="KW-1133">Transmembrane helix</keyword>
<reference evidence="2 3" key="1">
    <citation type="submission" date="2016-12" db="EMBL/GenBank/DDBJ databases">
        <title>The new phylogeny of genus Mycobacterium.</title>
        <authorList>
            <person name="Tortoli E."/>
            <person name="Trovato A."/>
            <person name="Cirillo D.M."/>
        </authorList>
    </citation>
    <scope>NUCLEOTIDE SEQUENCE [LARGE SCALE GENOMIC DNA]</scope>
    <source>
        <strain evidence="2 3">DSM 45130</strain>
    </source>
</reference>
<sequence>MVAWHTVSNSGIAAALLALGAALFIGIGNVLHQRAAHAVTTEPVGNFELFLRLLRDWPWWRGSLIAAIGFACQAAALGLGSVLLVQALMVTSLLFALVLNARWTHRRVAHSEWVWAALLAVSVTVIVIVGKPTPGASRGTLHIWLLVAAVIVPLMIACLIGARIWSGPVSAVLIALVSGTWWGIFSVLTKGIVELVGDGPMAVLRSPELYGFALAALAGTAWQQAAFRAGALTASLPTLTVTEPMVGSILGVVVLGETLHPGRAGWAVLVVTVAVMVVATARLARVEADSVEHADDPVPAGGAG</sequence>
<dbReference type="EMBL" id="MVHS01000007">
    <property type="protein sequence ID" value="ORA72634.1"/>
    <property type="molecule type" value="Genomic_DNA"/>
</dbReference>
<proteinExistence type="predicted"/>
<dbReference type="STRING" id="444597.BST26_04800"/>
<evidence type="ECO:0000256" key="1">
    <source>
        <dbReference type="SAM" id="Phobius"/>
    </source>
</evidence>
<dbReference type="NCBIfam" id="NF038012">
    <property type="entry name" value="DMT_1"/>
    <property type="match status" value="1"/>
</dbReference>